<accession>A0A4Y5FRK4</accession>
<protein>
    <submittedName>
        <fullName evidence="2">Beta-1,3-glucosyltransferase</fullName>
    </submittedName>
</protein>
<sequence>MTYDLTVIIPVYNTEKYLRRCLESIVNQDDIEQCSIKVICINDGSTDESRKIIEEFVEKYSYIEIFNKENGGLADVRNTGLQFINDSLYTVSLDSDDFWDKSFLTEFNKYKSSNYDLIFFDINLVDCDGNPVKELIVNPKFDKYNKKKDFMVVKHAAWSKICRTNLYDNINFPKGKLYEDLAVMPYLTSRAERIHYIQKPLINYVINTPGSIMNSSKSNIFDIYDSLIHLFNLFGNHFEKYRNELQYLAIEHLCVGHTYRLLNYPEATKQDFKDIVIFMEKYFGKHWDKNKYVKRGVQKVNINSSLSYVVPVFLKFLKYGGIIKLYDIKRVLLSKK</sequence>
<evidence type="ECO:0000259" key="1">
    <source>
        <dbReference type="Pfam" id="PF00535"/>
    </source>
</evidence>
<evidence type="ECO:0000313" key="2">
    <source>
        <dbReference type="EMBL" id="QBS00083.1"/>
    </source>
</evidence>
<name>A0A4Y5FRK4_STRTR</name>
<reference evidence="2" key="1">
    <citation type="journal article" date="2019" name="Sci. Rep.">
        <title>A comparative genomics approach for identifying host-range determinants in Streptococcus thermophilus bacteriophages.</title>
        <authorList>
            <person name="Szymczak P."/>
            <person name="Rau M.H."/>
            <person name="Monteiro J.M."/>
            <person name="Pinho M.G."/>
            <person name="Filipe S.R."/>
            <person name="Vogensen F.K."/>
            <person name="Zeidan A.A."/>
            <person name="Janzen T."/>
        </authorList>
    </citation>
    <scope>NUCLEOTIDE SEQUENCE</scope>
    <source>
        <strain evidence="3">STCH_13_rgp</strain>
        <strain evidence="2">STCH_14_rgp</strain>
        <strain evidence="5">STCH_39_rgp</strain>
        <strain evidence="4">STCH_44_rgp</strain>
    </source>
</reference>
<proteinExistence type="predicted"/>
<feature type="domain" description="Glycosyltransferase 2-like" evidence="1">
    <location>
        <begin position="6"/>
        <end position="145"/>
    </location>
</feature>
<dbReference type="Pfam" id="PF00535">
    <property type="entry name" value="Glycos_transf_2"/>
    <property type="match status" value="1"/>
</dbReference>
<keyword evidence="2" id="KW-0808">Transferase</keyword>
<dbReference type="PANTHER" id="PTHR22916:SF3">
    <property type="entry name" value="UDP-GLCNAC:BETAGAL BETA-1,3-N-ACETYLGLUCOSAMINYLTRANSFERASE-LIKE PROTEIN 1"/>
    <property type="match status" value="1"/>
</dbReference>
<dbReference type="SUPFAM" id="SSF53448">
    <property type="entry name" value="Nucleotide-diphospho-sugar transferases"/>
    <property type="match status" value="1"/>
</dbReference>
<dbReference type="InterPro" id="IPR001173">
    <property type="entry name" value="Glyco_trans_2-like"/>
</dbReference>
<organism evidence="2">
    <name type="scientific">Streptococcus thermophilus</name>
    <dbReference type="NCBI Taxonomy" id="1308"/>
    <lineage>
        <taxon>Bacteria</taxon>
        <taxon>Bacillati</taxon>
        <taxon>Bacillota</taxon>
        <taxon>Bacilli</taxon>
        <taxon>Lactobacillales</taxon>
        <taxon>Streptococcaceae</taxon>
        <taxon>Streptococcus</taxon>
    </lineage>
</organism>
<evidence type="ECO:0000313" key="3">
    <source>
        <dbReference type="EMBL" id="QBS00226.1"/>
    </source>
</evidence>
<dbReference type="EMBL" id="MK483587">
    <property type="protein sequence ID" value="QBS00328.1"/>
    <property type="molecule type" value="Genomic_DNA"/>
</dbReference>
<evidence type="ECO:0000313" key="5">
    <source>
        <dbReference type="EMBL" id="QBS00328.1"/>
    </source>
</evidence>
<dbReference type="EMBL" id="MK483584">
    <property type="protein sequence ID" value="QBS00283.1"/>
    <property type="molecule type" value="Genomic_DNA"/>
</dbReference>
<dbReference type="GO" id="GO:0016758">
    <property type="term" value="F:hexosyltransferase activity"/>
    <property type="evidence" value="ECO:0007669"/>
    <property type="project" value="UniProtKB-ARBA"/>
</dbReference>
<dbReference type="GeneID" id="66899227"/>
<dbReference type="CDD" id="cd00761">
    <property type="entry name" value="Glyco_tranf_GTA_type"/>
    <property type="match status" value="1"/>
</dbReference>
<dbReference type="EMBL" id="MK483569">
    <property type="protein sequence ID" value="QBS00083.1"/>
    <property type="molecule type" value="Genomic_DNA"/>
</dbReference>
<gene>
    <name evidence="3" type="ORF">rgp13_0007</name>
    <name evidence="2" type="ORF">rgp14_0007</name>
    <name evidence="5" type="ORF">rgp39_0007</name>
    <name evidence="4" type="ORF">rgp44_0007</name>
</gene>
<dbReference type="AlphaFoldDB" id="A0A4Y5FRK4"/>
<evidence type="ECO:0000313" key="4">
    <source>
        <dbReference type="EMBL" id="QBS00283.1"/>
    </source>
</evidence>
<dbReference type="InterPro" id="IPR029044">
    <property type="entry name" value="Nucleotide-diphossugar_trans"/>
</dbReference>
<dbReference type="EMBL" id="MK483580">
    <property type="protein sequence ID" value="QBS00226.1"/>
    <property type="molecule type" value="Genomic_DNA"/>
</dbReference>
<dbReference type="Gene3D" id="3.90.550.10">
    <property type="entry name" value="Spore Coat Polysaccharide Biosynthesis Protein SpsA, Chain A"/>
    <property type="match status" value="1"/>
</dbReference>
<dbReference type="PANTHER" id="PTHR22916">
    <property type="entry name" value="GLYCOSYLTRANSFERASE"/>
    <property type="match status" value="1"/>
</dbReference>
<dbReference type="RefSeq" id="WP_011226330.1">
    <property type="nucleotide sequence ID" value="NZ_CATNMD010000003.1"/>
</dbReference>